<dbReference type="RefSeq" id="WP_182340509.1">
    <property type="nucleotide sequence ID" value="NZ_JACMYG010000002.1"/>
</dbReference>
<name>A0A7X1GA48_9PSED</name>
<gene>
    <name evidence="3" type="primary">fecR</name>
    <name evidence="3" type="ORF">H7995_02230</name>
</gene>
<dbReference type="Pfam" id="PF04773">
    <property type="entry name" value="FecR"/>
    <property type="match status" value="1"/>
</dbReference>
<sequence length="323" mass="35322">MSHLKSSLSGPELQALSAAAQWYARLQSGEASDQDRQDWQAWQAADELHRQAWQRIEAVRQQMDRVPGSLVAPTLHGVQRSRRQVVRSVVLLASAGSLGWLGWRSETSQNLLADYRTAVGERREVRLADGSSLLLNTDTSVNVRFDGAQRVLELLWGEMLVSSALDPLKRPLRVSTRHAQVLALGTRFIVRSQAAGGEVAVLENAVQVSLAQGGPAVHLDAGQRLDFTSQALGAIRRNDATVGAWQQGSIIAIDRPLGELLADLSRYRPGVLRCDQQIARMKISGAFPVDDTDRALAALHSGFGLKIQHYSRYWVNVSGPAAV</sequence>
<dbReference type="InterPro" id="IPR006860">
    <property type="entry name" value="FecR"/>
</dbReference>
<proteinExistence type="predicted"/>
<dbReference type="EMBL" id="JACMYG010000002">
    <property type="protein sequence ID" value="MBC2688611.1"/>
    <property type="molecule type" value="Genomic_DNA"/>
</dbReference>
<accession>A0A7X1GA48</accession>
<evidence type="ECO:0000313" key="3">
    <source>
        <dbReference type="EMBL" id="MBC2688611.1"/>
    </source>
</evidence>
<dbReference type="InterPro" id="IPR012373">
    <property type="entry name" value="Ferrdict_sens_TM"/>
</dbReference>
<dbReference type="InterPro" id="IPR032623">
    <property type="entry name" value="FecR_N"/>
</dbReference>
<dbReference type="PANTHER" id="PTHR30273:SF2">
    <property type="entry name" value="PROTEIN FECR"/>
    <property type="match status" value="1"/>
</dbReference>
<organism evidence="3 4">
    <name type="scientific">Pseudomonas kielensis</name>
    <dbReference type="NCBI Taxonomy" id="2762577"/>
    <lineage>
        <taxon>Bacteria</taxon>
        <taxon>Pseudomonadati</taxon>
        <taxon>Pseudomonadota</taxon>
        <taxon>Gammaproteobacteria</taxon>
        <taxon>Pseudomonadales</taxon>
        <taxon>Pseudomonadaceae</taxon>
        <taxon>Pseudomonas</taxon>
    </lineage>
</organism>
<dbReference type="PANTHER" id="PTHR30273">
    <property type="entry name" value="PERIPLASMIC SIGNAL SENSOR AND SIGMA FACTOR ACTIVATOR FECR-RELATED"/>
    <property type="match status" value="1"/>
</dbReference>
<feature type="domain" description="FecR protein" evidence="1">
    <location>
        <begin position="114"/>
        <end position="207"/>
    </location>
</feature>
<dbReference type="PIRSF" id="PIRSF018266">
    <property type="entry name" value="FecR"/>
    <property type="match status" value="1"/>
</dbReference>
<dbReference type="Proteomes" id="UP000526003">
    <property type="component" value="Unassembled WGS sequence"/>
</dbReference>
<evidence type="ECO:0000259" key="2">
    <source>
        <dbReference type="Pfam" id="PF16220"/>
    </source>
</evidence>
<reference evidence="3 4" key="1">
    <citation type="submission" date="2020-08" db="EMBL/GenBank/DDBJ databases">
        <title>Pseudomonas sp. nov.</title>
        <authorList>
            <person name="Gieschler S."/>
            <person name="Fiedler G."/>
            <person name="Brinks E."/>
            <person name="Boehnlein C."/>
            <person name="Franz C.M.A.P."/>
            <person name="Kabisch J."/>
        </authorList>
    </citation>
    <scope>NUCLEOTIDE SEQUENCE [LARGE SCALE GENOMIC DNA]</scope>
    <source>
        <strain evidence="3 4">MBT-1</strain>
    </source>
</reference>
<evidence type="ECO:0000313" key="4">
    <source>
        <dbReference type="Proteomes" id="UP000526003"/>
    </source>
</evidence>
<keyword evidence="4" id="KW-1185">Reference proteome</keyword>
<evidence type="ECO:0000259" key="1">
    <source>
        <dbReference type="Pfam" id="PF04773"/>
    </source>
</evidence>
<comment type="caution">
    <text evidence="3">The sequence shown here is derived from an EMBL/GenBank/DDBJ whole genome shotgun (WGS) entry which is preliminary data.</text>
</comment>
<protein>
    <submittedName>
        <fullName evidence="3">Fec operon regulator FecR</fullName>
    </submittedName>
</protein>
<dbReference type="Gene3D" id="2.60.120.1440">
    <property type="match status" value="1"/>
</dbReference>
<dbReference type="AlphaFoldDB" id="A0A7X1GA48"/>
<dbReference type="Pfam" id="PF16220">
    <property type="entry name" value="DUF4880"/>
    <property type="match status" value="1"/>
</dbReference>
<dbReference type="GO" id="GO:0016989">
    <property type="term" value="F:sigma factor antagonist activity"/>
    <property type="evidence" value="ECO:0007669"/>
    <property type="project" value="TreeGrafter"/>
</dbReference>
<feature type="domain" description="FecR N-terminal" evidence="2">
    <location>
        <begin position="18"/>
        <end position="59"/>
    </location>
</feature>